<name>L9ZQP0_9EURY</name>
<dbReference type="OrthoDB" id="205738at2157"/>
<dbReference type="RefSeq" id="WP_006826596.1">
    <property type="nucleotide sequence ID" value="NZ_AOIL01000050.1"/>
</dbReference>
<reference evidence="1 2" key="1">
    <citation type="journal article" date="2014" name="PLoS Genet.">
        <title>Phylogenetically driven sequencing of extremely halophilic archaea reveals strategies for static and dynamic osmo-response.</title>
        <authorList>
            <person name="Becker E.A."/>
            <person name="Seitzer P.M."/>
            <person name="Tritt A."/>
            <person name="Larsen D."/>
            <person name="Krusor M."/>
            <person name="Yao A.I."/>
            <person name="Wu D."/>
            <person name="Madern D."/>
            <person name="Eisen J.A."/>
            <person name="Darling A.E."/>
            <person name="Facciotti M.T."/>
        </authorList>
    </citation>
    <scope>NUCLEOTIDE SEQUENCE [LARGE SCALE GENOMIC DNA]</scope>
    <source>
        <strain evidence="1 2">DSM 12281</strain>
    </source>
</reference>
<proteinExistence type="predicted"/>
<comment type="caution">
    <text evidence="1">The sequence shown here is derived from an EMBL/GenBank/DDBJ whole genome shotgun (WGS) entry which is preliminary data.</text>
</comment>
<dbReference type="EMBL" id="AOIL01000050">
    <property type="protein sequence ID" value="ELY88830.1"/>
    <property type="molecule type" value="Genomic_DNA"/>
</dbReference>
<gene>
    <name evidence="1" type="ORF">C484_14583</name>
</gene>
<organism evidence="1 2">
    <name type="scientific">Natrialba taiwanensis DSM 12281</name>
    <dbReference type="NCBI Taxonomy" id="1230458"/>
    <lineage>
        <taxon>Archaea</taxon>
        <taxon>Methanobacteriati</taxon>
        <taxon>Methanobacteriota</taxon>
        <taxon>Stenosarchaea group</taxon>
        <taxon>Halobacteria</taxon>
        <taxon>Halobacteriales</taxon>
        <taxon>Natrialbaceae</taxon>
        <taxon>Natrialba</taxon>
    </lineage>
</organism>
<evidence type="ECO:0000313" key="1">
    <source>
        <dbReference type="EMBL" id="ELY88830.1"/>
    </source>
</evidence>
<dbReference type="Proteomes" id="UP000011648">
    <property type="component" value="Unassembled WGS sequence"/>
</dbReference>
<keyword evidence="2" id="KW-1185">Reference proteome</keyword>
<dbReference type="Pfam" id="PF25251">
    <property type="entry name" value="DUF7853"/>
    <property type="match status" value="1"/>
</dbReference>
<dbReference type="AlphaFoldDB" id="L9ZQP0"/>
<accession>L9ZQP0</accession>
<dbReference type="PATRIC" id="fig|1230458.4.peg.2947"/>
<evidence type="ECO:0000313" key="2">
    <source>
        <dbReference type="Proteomes" id="UP000011648"/>
    </source>
</evidence>
<dbReference type="InterPro" id="IPR057175">
    <property type="entry name" value="DUF7853"/>
</dbReference>
<protein>
    <submittedName>
        <fullName evidence="1">Uncharacterized protein</fullName>
    </submittedName>
</protein>
<sequence>MSTPPSETERHEVTLSREEEWVVHHSLVARVDEALDEDASPPSQLLTLVELVESNDNTGRFTQSQLQRLSTHLTDYLDHEETPSRDIEFGRSAIDELDRVLETQE</sequence>